<dbReference type="PANTHER" id="PTHR48098:SF3">
    <property type="entry name" value="IRON(III) ENTEROBACTIN ESTERASE"/>
    <property type="match status" value="1"/>
</dbReference>
<name>A0ABV6KPM2_9BACI</name>
<comment type="caution">
    <text evidence="1">The sequence shown here is derived from an EMBL/GenBank/DDBJ whole genome shotgun (WGS) entry which is preliminary data.</text>
</comment>
<dbReference type="EMBL" id="JBHLUU010000022">
    <property type="protein sequence ID" value="MFC0475214.1"/>
    <property type="molecule type" value="Genomic_DNA"/>
</dbReference>
<gene>
    <name evidence="1" type="ORF">ACFFHF_08065</name>
</gene>
<evidence type="ECO:0000313" key="1">
    <source>
        <dbReference type="EMBL" id="MFC0475214.1"/>
    </source>
</evidence>
<protein>
    <submittedName>
        <fullName evidence="1">Alpha/beta hydrolase</fullName>
    </submittedName>
</protein>
<dbReference type="Pfam" id="PF00756">
    <property type="entry name" value="Esterase"/>
    <property type="match status" value="1"/>
</dbReference>
<dbReference type="InterPro" id="IPR029058">
    <property type="entry name" value="AB_hydrolase_fold"/>
</dbReference>
<evidence type="ECO:0000313" key="2">
    <source>
        <dbReference type="Proteomes" id="UP001589738"/>
    </source>
</evidence>
<dbReference type="InterPro" id="IPR050583">
    <property type="entry name" value="Mycobacterial_A85_antigen"/>
</dbReference>
<accession>A0ABV6KPM2</accession>
<dbReference type="InterPro" id="IPR000801">
    <property type="entry name" value="Esterase-like"/>
</dbReference>
<dbReference type="GO" id="GO:0016787">
    <property type="term" value="F:hydrolase activity"/>
    <property type="evidence" value="ECO:0007669"/>
    <property type="project" value="UniProtKB-KW"/>
</dbReference>
<keyword evidence="1" id="KW-0378">Hydrolase</keyword>
<sequence>MNTLKGTIQDLLVYSYELKEEINLLVYKPANYSPLYKYHLLVTADGKDYFQLGRLARLCDELLSEKEIENIIVVGVPYLTIEDRWEKYHPKGKKHEAYIRFLAHELIPFLDQEFPTFQMGMGRALMGDSLGATISLLAAIKYPNTFGKVILQSPYINSNVLEKVVNKNTTSLLSIYHSIGQNETAVKMTNDKVYDFLTPNRELNKYLKNHSLSYAYHEFDGDHTWTYWQGDLKSSLKAMFGS</sequence>
<dbReference type="SUPFAM" id="SSF53474">
    <property type="entry name" value="alpha/beta-Hydrolases"/>
    <property type="match status" value="1"/>
</dbReference>
<keyword evidence="2" id="KW-1185">Reference proteome</keyword>
<dbReference type="Gene3D" id="3.40.50.1820">
    <property type="entry name" value="alpha/beta hydrolase"/>
    <property type="match status" value="1"/>
</dbReference>
<dbReference type="PANTHER" id="PTHR48098">
    <property type="entry name" value="ENTEROCHELIN ESTERASE-RELATED"/>
    <property type="match status" value="1"/>
</dbReference>
<proteinExistence type="predicted"/>
<dbReference type="RefSeq" id="WP_377057853.1">
    <property type="nucleotide sequence ID" value="NZ_JBHLUU010000022.1"/>
</dbReference>
<dbReference type="Proteomes" id="UP001589738">
    <property type="component" value="Unassembled WGS sequence"/>
</dbReference>
<reference evidence="1 2" key="1">
    <citation type="submission" date="2024-09" db="EMBL/GenBank/DDBJ databases">
        <authorList>
            <person name="Sun Q."/>
            <person name="Mori K."/>
        </authorList>
    </citation>
    <scope>NUCLEOTIDE SEQUENCE [LARGE SCALE GENOMIC DNA]</scope>
    <source>
        <strain evidence="1 2">CGMCC 1.9126</strain>
    </source>
</reference>
<organism evidence="1 2">
    <name type="scientific">Robertmurraya beringensis</name>
    <dbReference type="NCBI Taxonomy" id="641660"/>
    <lineage>
        <taxon>Bacteria</taxon>
        <taxon>Bacillati</taxon>
        <taxon>Bacillota</taxon>
        <taxon>Bacilli</taxon>
        <taxon>Bacillales</taxon>
        <taxon>Bacillaceae</taxon>
        <taxon>Robertmurraya</taxon>
    </lineage>
</organism>